<dbReference type="RefSeq" id="WP_132874680.1">
    <property type="nucleotide sequence ID" value="NZ_JBLJBI010000077.1"/>
</dbReference>
<accession>A0A4V2PRB6</accession>
<sequence>MKLELARAGNHNGVVITPEDILSMAGNFAPQVPVTIGHESDDSMPAYGWVTSVEVSADGSVLLGEIELGAELAEAFSEGRFKNWSIGAARNEEDSLYLHHVAFLGAVPPMIKNLKLISMGDRSKIVTFSPLNCGFVLSDSELSEFSRLKAKNLDAKLTKLKDAAAGKLPAAAYGSLMAFADSLEREHPALNAADTLADIFGRVKNPVAQGAHALSTSKAPAASIFSKI</sequence>
<dbReference type="Proteomes" id="UP000294614">
    <property type="component" value="Unassembled WGS sequence"/>
</dbReference>
<dbReference type="AlphaFoldDB" id="A0A4V2PRB6"/>
<comment type="caution">
    <text evidence="1">The sequence shown here is derived from an EMBL/GenBank/DDBJ whole genome shotgun (WGS) entry which is preliminary data.</text>
</comment>
<reference evidence="1 2" key="1">
    <citation type="submission" date="2019-03" db="EMBL/GenBank/DDBJ databases">
        <title>Genomic Encyclopedia of Type Strains, Phase IV (KMG-IV): sequencing the most valuable type-strain genomes for metagenomic binning, comparative biology and taxonomic classification.</title>
        <authorList>
            <person name="Goeker M."/>
        </authorList>
    </citation>
    <scope>NUCLEOTIDE SEQUENCE [LARGE SCALE GENOMIC DNA]</scope>
    <source>
        <strain evidence="1 2">DSM 24984</strain>
    </source>
</reference>
<evidence type="ECO:0008006" key="3">
    <source>
        <dbReference type="Google" id="ProtNLM"/>
    </source>
</evidence>
<organism evidence="1 2">
    <name type="scientific">Seleniivibrio woodruffii</name>
    <dbReference type="NCBI Taxonomy" id="1078050"/>
    <lineage>
        <taxon>Bacteria</taxon>
        <taxon>Pseudomonadati</taxon>
        <taxon>Deferribacterota</taxon>
        <taxon>Deferribacteres</taxon>
        <taxon>Deferribacterales</taxon>
        <taxon>Geovibrionaceae</taxon>
        <taxon>Seleniivibrio</taxon>
    </lineage>
</organism>
<gene>
    <name evidence="1" type="ORF">C8D98_2716</name>
</gene>
<name>A0A4V2PRB6_9BACT</name>
<dbReference type="OrthoDB" id="9816412at2"/>
<proteinExistence type="predicted"/>
<keyword evidence="2" id="KW-1185">Reference proteome</keyword>
<evidence type="ECO:0000313" key="1">
    <source>
        <dbReference type="EMBL" id="TCK58201.1"/>
    </source>
</evidence>
<evidence type="ECO:0000313" key="2">
    <source>
        <dbReference type="Proteomes" id="UP000294614"/>
    </source>
</evidence>
<protein>
    <recommendedName>
        <fullName evidence="3">Prohead serine protease</fullName>
    </recommendedName>
</protein>
<dbReference type="EMBL" id="SMGG01000008">
    <property type="protein sequence ID" value="TCK58201.1"/>
    <property type="molecule type" value="Genomic_DNA"/>
</dbReference>